<feature type="domain" description="RIO-type" evidence="10">
    <location>
        <begin position="216"/>
        <end position="280"/>
    </location>
</feature>
<comment type="catalytic activity">
    <reaction evidence="7">
        <text>L-threonyl-[protein] + ATP = O-phospho-L-threonyl-[protein] + ADP + H(+)</text>
        <dbReference type="Rhea" id="RHEA:46608"/>
        <dbReference type="Rhea" id="RHEA-COMP:11060"/>
        <dbReference type="Rhea" id="RHEA-COMP:11605"/>
        <dbReference type="ChEBI" id="CHEBI:15378"/>
        <dbReference type="ChEBI" id="CHEBI:30013"/>
        <dbReference type="ChEBI" id="CHEBI:30616"/>
        <dbReference type="ChEBI" id="CHEBI:61977"/>
        <dbReference type="ChEBI" id="CHEBI:456216"/>
        <dbReference type="EC" id="2.7.11.1"/>
    </reaction>
</comment>
<dbReference type="GO" id="GO:0005524">
    <property type="term" value="F:ATP binding"/>
    <property type="evidence" value="ECO:0007669"/>
    <property type="project" value="UniProtKB-KW"/>
</dbReference>
<dbReference type="EC" id="2.7.11.1" evidence="1"/>
<name>A0A6C0JGL9_9ZZZZ</name>
<evidence type="ECO:0000256" key="8">
    <source>
        <dbReference type="ARBA" id="ARBA00048679"/>
    </source>
</evidence>
<evidence type="ECO:0000256" key="3">
    <source>
        <dbReference type="ARBA" id="ARBA00022679"/>
    </source>
</evidence>
<reference evidence="11" key="1">
    <citation type="journal article" date="2020" name="Nature">
        <title>Giant virus diversity and host interactions through global metagenomics.</title>
        <authorList>
            <person name="Schulz F."/>
            <person name="Roux S."/>
            <person name="Paez-Espino D."/>
            <person name="Jungbluth S."/>
            <person name="Walsh D.A."/>
            <person name="Denef V.J."/>
            <person name="McMahon K.D."/>
            <person name="Konstantinidis K.T."/>
            <person name="Eloe-Fadrosh E.A."/>
            <person name="Kyrpides N.C."/>
            <person name="Woyke T."/>
        </authorList>
    </citation>
    <scope>NUCLEOTIDE SEQUENCE</scope>
    <source>
        <strain evidence="11">GVMAG-M-3300027708-20</strain>
    </source>
</reference>
<keyword evidence="4" id="KW-0547">Nucleotide-binding</keyword>
<evidence type="ECO:0000256" key="9">
    <source>
        <dbReference type="SAM" id="MobiDB-lite"/>
    </source>
</evidence>
<organism evidence="11">
    <name type="scientific">viral metagenome</name>
    <dbReference type="NCBI Taxonomy" id="1070528"/>
    <lineage>
        <taxon>unclassified sequences</taxon>
        <taxon>metagenomes</taxon>
        <taxon>organismal metagenomes</taxon>
    </lineage>
</organism>
<dbReference type="InterPro" id="IPR018934">
    <property type="entry name" value="RIO_dom"/>
</dbReference>
<keyword evidence="5" id="KW-0418">Kinase</keyword>
<keyword evidence="3" id="KW-0808">Transferase</keyword>
<evidence type="ECO:0000256" key="5">
    <source>
        <dbReference type="ARBA" id="ARBA00022777"/>
    </source>
</evidence>
<evidence type="ECO:0000256" key="7">
    <source>
        <dbReference type="ARBA" id="ARBA00047899"/>
    </source>
</evidence>
<accession>A0A6C0JGL9</accession>
<evidence type="ECO:0000259" key="10">
    <source>
        <dbReference type="Pfam" id="PF01163"/>
    </source>
</evidence>
<comment type="catalytic activity">
    <reaction evidence="8">
        <text>L-seryl-[protein] + ATP = O-phospho-L-seryl-[protein] + ADP + H(+)</text>
        <dbReference type="Rhea" id="RHEA:17989"/>
        <dbReference type="Rhea" id="RHEA-COMP:9863"/>
        <dbReference type="Rhea" id="RHEA-COMP:11604"/>
        <dbReference type="ChEBI" id="CHEBI:15378"/>
        <dbReference type="ChEBI" id="CHEBI:29999"/>
        <dbReference type="ChEBI" id="CHEBI:30616"/>
        <dbReference type="ChEBI" id="CHEBI:83421"/>
        <dbReference type="ChEBI" id="CHEBI:456216"/>
        <dbReference type="EC" id="2.7.11.1"/>
    </reaction>
</comment>
<keyword evidence="2" id="KW-0723">Serine/threonine-protein kinase</keyword>
<evidence type="ECO:0000256" key="2">
    <source>
        <dbReference type="ARBA" id="ARBA00022527"/>
    </source>
</evidence>
<dbReference type="Pfam" id="PF01163">
    <property type="entry name" value="RIO1"/>
    <property type="match status" value="1"/>
</dbReference>
<dbReference type="GO" id="GO:0004674">
    <property type="term" value="F:protein serine/threonine kinase activity"/>
    <property type="evidence" value="ECO:0007669"/>
    <property type="project" value="UniProtKB-KW"/>
</dbReference>
<dbReference type="SUPFAM" id="SSF56112">
    <property type="entry name" value="Protein kinase-like (PK-like)"/>
    <property type="match status" value="1"/>
</dbReference>
<protein>
    <recommendedName>
        <fullName evidence="1">non-specific serine/threonine protein kinase</fullName>
        <ecNumber evidence="1">2.7.11.1</ecNumber>
    </recommendedName>
</protein>
<evidence type="ECO:0000313" key="11">
    <source>
        <dbReference type="EMBL" id="QHU03936.1"/>
    </source>
</evidence>
<keyword evidence="6" id="KW-0067">ATP-binding</keyword>
<evidence type="ECO:0000256" key="6">
    <source>
        <dbReference type="ARBA" id="ARBA00022840"/>
    </source>
</evidence>
<feature type="region of interest" description="Disordered" evidence="9">
    <location>
        <begin position="448"/>
        <end position="493"/>
    </location>
</feature>
<evidence type="ECO:0000256" key="1">
    <source>
        <dbReference type="ARBA" id="ARBA00012513"/>
    </source>
</evidence>
<evidence type="ECO:0000256" key="4">
    <source>
        <dbReference type="ARBA" id="ARBA00022741"/>
    </source>
</evidence>
<dbReference type="Gene3D" id="1.10.510.10">
    <property type="entry name" value="Transferase(Phosphotransferase) domain 1"/>
    <property type="match status" value="1"/>
</dbReference>
<proteinExistence type="predicted"/>
<feature type="compositionally biased region" description="Basic residues" evidence="9">
    <location>
        <begin position="472"/>
        <end position="485"/>
    </location>
</feature>
<dbReference type="InterPro" id="IPR011009">
    <property type="entry name" value="Kinase-like_dom_sf"/>
</dbReference>
<sequence length="493" mass="57228">MKKRQKTMVGGVVNKTLGKDNFDSLFQFINHPGCEITSISYKSLKGFVFKLHINNLEEKDTEFYGLNSTTNIFDIPVDTIIIKLAILNEDEDDKDLPDYEEKYNEKGVSGKEMESHEDFKNEAILQSQIYEKTLSKGQPICPALIDFAVFDATKMRFLDLLESKCNNNDESKQMILYIKSALDANDHCKLGMISMESAATYKTFYDVYDFIEDENTIEDTPLKKQKLCEEAVFQIIRLYNECRIVHCDLHGNNIMVKKIEGSDKYKIFVIDFGRVVKIDELKFSEKYKILQYGMKVFRTSFLNQVETPRGKGDSLRIHLDYIDTIKKNGVVEFDKNYVKTIIQFIISVDYMYNYENFEYEQESKIQNNYVDGIDRETSYKTIVNDLNNYYSSTITCDSTKYKTLHRDTSFTKKIAQYKSLCDKLKETKSIPIETRDVIKNTRKRVLSASKHSAKVAKMSSSKRMSISPAKSSSKKRRNRSSSRKKTFFDKDSP</sequence>
<feature type="compositionally biased region" description="Low complexity" evidence="9">
    <location>
        <begin position="457"/>
        <end position="471"/>
    </location>
</feature>
<dbReference type="EMBL" id="MN740389">
    <property type="protein sequence ID" value="QHU03936.1"/>
    <property type="molecule type" value="Genomic_DNA"/>
</dbReference>
<dbReference type="AlphaFoldDB" id="A0A6C0JGL9"/>